<evidence type="ECO:0000313" key="2">
    <source>
        <dbReference type="Proteomes" id="UP001054811"/>
    </source>
</evidence>
<sequence length="88" mass="8839">MEIPSGATTAQALAILDVHIGTPDEVIAQLASDAVLREASDIVFQAHPVDPAHELVVRSIQLIAGTVAPALGWAPAGARAAAPVGGRG</sequence>
<proteinExistence type="predicted"/>
<evidence type="ECO:0000313" key="1">
    <source>
        <dbReference type="EMBL" id="UUT35654.1"/>
    </source>
</evidence>
<accession>A0ABY5NKK9</accession>
<dbReference type="EMBL" id="CP091139">
    <property type="protein sequence ID" value="UUT35654.1"/>
    <property type="molecule type" value="Genomic_DNA"/>
</dbReference>
<dbReference type="InterPro" id="IPR036661">
    <property type="entry name" value="Luciferase-like_sf"/>
</dbReference>
<dbReference type="SUPFAM" id="SSF51679">
    <property type="entry name" value="Bacterial luciferase-like"/>
    <property type="match status" value="1"/>
</dbReference>
<dbReference type="RefSeq" id="WP_259612270.1">
    <property type="nucleotide sequence ID" value="NZ_CP091139.2"/>
</dbReference>
<dbReference type="Proteomes" id="UP001054811">
    <property type="component" value="Chromosome"/>
</dbReference>
<gene>
    <name evidence="1" type="ORF">L2X98_20505</name>
</gene>
<protein>
    <submittedName>
        <fullName evidence="1">Uncharacterized protein</fullName>
    </submittedName>
</protein>
<reference evidence="1" key="1">
    <citation type="submission" date="2022-01" db="EMBL/GenBank/DDBJ databases">
        <title>Microbacterium eymi and Microbacterium rhizovicinus sp. nov., isolated from the rhizospheric soil of Elymus tsukushiensis, a plant native to the Dokdo Islands, Republic of Korea.</title>
        <authorList>
            <person name="Hwang Y.J."/>
        </authorList>
    </citation>
    <scope>NUCLEOTIDE SEQUENCE</scope>
    <source>
        <strain evidence="1">KUDC0405</strain>
    </source>
</reference>
<dbReference type="Gene3D" id="3.20.20.30">
    <property type="entry name" value="Luciferase-like domain"/>
    <property type="match status" value="1"/>
</dbReference>
<organism evidence="1 2">
    <name type="scientific">Microbacterium elymi</name>
    <dbReference type="NCBI Taxonomy" id="2909587"/>
    <lineage>
        <taxon>Bacteria</taxon>
        <taxon>Bacillati</taxon>
        <taxon>Actinomycetota</taxon>
        <taxon>Actinomycetes</taxon>
        <taxon>Micrococcales</taxon>
        <taxon>Microbacteriaceae</taxon>
        <taxon>Microbacterium</taxon>
    </lineage>
</organism>
<name>A0ABY5NKK9_9MICO</name>
<keyword evidence="2" id="KW-1185">Reference proteome</keyword>